<dbReference type="InParanoid" id="A0A0C3CZP4"/>
<organism evidence="2 3">
    <name type="scientific">Oidiodendron maius (strain Zn)</name>
    <dbReference type="NCBI Taxonomy" id="913774"/>
    <lineage>
        <taxon>Eukaryota</taxon>
        <taxon>Fungi</taxon>
        <taxon>Dikarya</taxon>
        <taxon>Ascomycota</taxon>
        <taxon>Pezizomycotina</taxon>
        <taxon>Leotiomycetes</taxon>
        <taxon>Leotiomycetes incertae sedis</taxon>
        <taxon>Myxotrichaceae</taxon>
        <taxon>Oidiodendron</taxon>
    </lineage>
</organism>
<evidence type="ECO:0000313" key="2">
    <source>
        <dbReference type="EMBL" id="KIM95092.1"/>
    </source>
</evidence>
<evidence type="ECO:0000256" key="1">
    <source>
        <dbReference type="SAM" id="MobiDB-lite"/>
    </source>
</evidence>
<name>A0A0C3CZP4_OIDMZ</name>
<reference evidence="2 3" key="1">
    <citation type="submission" date="2014-04" db="EMBL/GenBank/DDBJ databases">
        <authorList>
            <consortium name="DOE Joint Genome Institute"/>
            <person name="Kuo A."/>
            <person name="Martino E."/>
            <person name="Perotto S."/>
            <person name="Kohler A."/>
            <person name="Nagy L.G."/>
            <person name="Floudas D."/>
            <person name="Copeland A."/>
            <person name="Barry K.W."/>
            <person name="Cichocki N."/>
            <person name="Veneault-Fourrey C."/>
            <person name="LaButti K."/>
            <person name="Lindquist E.A."/>
            <person name="Lipzen A."/>
            <person name="Lundell T."/>
            <person name="Morin E."/>
            <person name="Murat C."/>
            <person name="Sun H."/>
            <person name="Tunlid A."/>
            <person name="Henrissat B."/>
            <person name="Grigoriev I.V."/>
            <person name="Hibbett D.S."/>
            <person name="Martin F."/>
            <person name="Nordberg H.P."/>
            <person name="Cantor M.N."/>
            <person name="Hua S.X."/>
        </authorList>
    </citation>
    <scope>NUCLEOTIDE SEQUENCE [LARGE SCALE GENOMIC DNA]</scope>
    <source>
        <strain evidence="2 3">Zn</strain>
    </source>
</reference>
<reference evidence="3" key="2">
    <citation type="submission" date="2015-01" db="EMBL/GenBank/DDBJ databases">
        <title>Evolutionary Origins and Diversification of the Mycorrhizal Mutualists.</title>
        <authorList>
            <consortium name="DOE Joint Genome Institute"/>
            <consortium name="Mycorrhizal Genomics Consortium"/>
            <person name="Kohler A."/>
            <person name="Kuo A."/>
            <person name="Nagy L.G."/>
            <person name="Floudas D."/>
            <person name="Copeland A."/>
            <person name="Barry K.W."/>
            <person name="Cichocki N."/>
            <person name="Veneault-Fourrey C."/>
            <person name="LaButti K."/>
            <person name="Lindquist E.A."/>
            <person name="Lipzen A."/>
            <person name="Lundell T."/>
            <person name="Morin E."/>
            <person name="Murat C."/>
            <person name="Riley R."/>
            <person name="Ohm R."/>
            <person name="Sun H."/>
            <person name="Tunlid A."/>
            <person name="Henrissat B."/>
            <person name="Grigoriev I.V."/>
            <person name="Hibbett D.S."/>
            <person name="Martin F."/>
        </authorList>
    </citation>
    <scope>NUCLEOTIDE SEQUENCE [LARGE SCALE GENOMIC DNA]</scope>
    <source>
        <strain evidence="3">Zn</strain>
    </source>
</reference>
<dbReference type="EMBL" id="KN832888">
    <property type="protein sequence ID" value="KIM95092.1"/>
    <property type="molecule type" value="Genomic_DNA"/>
</dbReference>
<gene>
    <name evidence="2" type="ORF">OIDMADRAFT_60248</name>
</gene>
<evidence type="ECO:0000313" key="3">
    <source>
        <dbReference type="Proteomes" id="UP000054321"/>
    </source>
</evidence>
<sequence length="159" mass="18304">MSHPSKTTKHSPRGIVYAKPMPYPTNLNIKDWGCPADKHLPQAYIDRHADHPHQDHCLDMDGLWICEKQKHHEWMKTKVNPQKSTKHCTNKPESAERVGGRWCIVEHDSPDKNEGRGEEGLEVGRGKDNGRDDDGWMLIHTIIGKECRLVLGDEEWEKI</sequence>
<feature type="region of interest" description="Disordered" evidence="1">
    <location>
        <begin position="99"/>
        <end position="131"/>
    </location>
</feature>
<protein>
    <submittedName>
        <fullName evidence="2">Uncharacterized protein</fullName>
    </submittedName>
</protein>
<proteinExistence type="predicted"/>
<dbReference type="Proteomes" id="UP000054321">
    <property type="component" value="Unassembled WGS sequence"/>
</dbReference>
<accession>A0A0C3CZP4</accession>
<dbReference type="HOGENOM" id="CLU_1661304_0_0_1"/>
<dbReference type="AlphaFoldDB" id="A0A0C3CZP4"/>
<keyword evidence="3" id="KW-1185">Reference proteome</keyword>